<proteinExistence type="predicted"/>
<protein>
    <submittedName>
        <fullName evidence="3 4">Uncharacterized protein</fullName>
    </submittedName>
</protein>
<feature type="coiled-coil region" evidence="1">
    <location>
        <begin position="76"/>
        <end position="106"/>
    </location>
</feature>
<keyword evidence="5" id="KW-1185">Reference proteome</keyword>
<organism evidence="3">
    <name type="scientific">Guillardia theta (strain CCMP2712)</name>
    <name type="common">Cryptophyte</name>
    <dbReference type="NCBI Taxonomy" id="905079"/>
    <lineage>
        <taxon>Eukaryota</taxon>
        <taxon>Cryptophyceae</taxon>
        <taxon>Pyrenomonadales</taxon>
        <taxon>Geminigeraceae</taxon>
        <taxon>Guillardia</taxon>
    </lineage>
</organism>
<evidence type="ECO:0000313" key="4">
    <source>
        <dbReference type="EnsemblProtists" id="EKX32104"/>
    </source>
</evidence>
<dbReference type="EMBL" id="JH993211">
    <property type="protein sequence ID" value="EKX32104.1"/>
    <property type="molecule type" value="Genomic_DNA"/>
</dbReference>
<accession>L1I871</accession>
<dbReference type="PaxDb" id="55529-EKX32104"/>
<dbReference type="EnsemblProtists" id="EKX32104">
    <property type="protein sequence ID" value="EKX32104"/>
    <property type="gene ID" value="GUITHDRAFT_121730"/>
</dbReference>
<dbReference type="HOGENOM" id="CLU_1100243_0_0_1"/>
<dbReference type="Proteomes" id="UP000011087">
    <property type="component" value="Unassembled WGS sequence"/>
</dbReference>
<reference evidence="3 5" key="1">
    <citation type="journal article" date="2012" name="Nature">
        <title>Algal genomes reveal evolutionary mosaicism and the fate of nucleomorphs.</title>
        <authorList>
            <consortium name="DOE Joint Genome Institute"/>
            <person name="Curtis B.A."/>
            <person name="Tanifuji G."/>
            <person name="Burki F."/>
            <person name="Gruber A."/>
            <person name="Irimia M."/>
            <person name="Maruyama S."/>
            <person name="Arias M.C."/>
            <person name="Ball S.G."/>
            <person name="Gile G.H."/>
            <person name="Hirakawa Y."/>
            <person name="Hopkins J.F."/>
            <person name="Kuo A."/>
            <person name="Rensing S.A."/>
            <person name="Schmutz J."/>
            <person name="Symeonidi A."/>
            <person name="Elias M."/>
            <person name="Eveleigh R.J."/>
            <person name="Herman E.K."/>
            <person name="Klute M.J."/>
            <person name="Nakayama T."/>
            <person name="Obornik M."/>
            <person name="Reyes-Prieto A."/>
            <person name="Armbrust E.V."/>
            <person name="Aves S.J."/>
            <person name="Beiko R.G."/>
            <person name="Coutinho P."/>
            <person name="Dacks J.B."/>
            <person name="Durnford D.G."/>
            <person name="Fast N.M."/>
            <person name="Green B.R."/>
            <person name="Grisdale C.J."/>
            <person name="Hempel F."/>
            <person name="Henrissat B."/>
            <person name="Hoppner M.P."/>
            <person name="Ishida K."/>
            <person name="Kim E."/>
            <person name="Koreny L."/>
            <person name="Kroth P.G."/>
            <person name="Liu Y."/>
            <person name="Malik S.B."/>
            <person name="Maier U.G."/>
            <person name="McRose D."/>
            <person name="Mock T."/>
            <person name="Neilson J.A."/>
            <person name="Onodera N.T."/>
            <person name="Poole A.M."/>
            <person name="Pritham E.J."/>
            <person name="Richards T.A."/>
            <person name="Rocap G."/>
            <person name="Roy S.W."/>
            <person name="Sarai C."/>
            <person name="Schaack S."/>
            <person name="Shirato S."/>
            <person name="Slamovits C.H."/>
            <person name="Spencer D.F."/>
            <person name="Suzuki S."/>
            <person name="Worden A.Z."/>
            <person name="Zauner S."/>
            <person name="Barry K."/>
            <person name="Bell C."/>
            <person name="Bharti A.K."/>
            <person name="Crow J.A."/>
            <person name="Grimwood J."/>
            <person name="Kramer R."/>
            <person name="Lindquist E."/>
            <person name="Lucas S."/>
            <person name="Salamov A."/>
            <person name="McFadden G.I."/>
            <person name="Lane C.E."/>
            <person name="Keeling P.J."/>
            <person name="Gray M.W."/>
            <person name="Grigoriev I.V."/>
            <person name="Archibald J.M."/>
        </authorList>
    </citation>
    <scope>NUCLEOTIDE SEQUENCE</scope>
    <source>
        <strain evidence="3 5">CCMP2712</strain>
    </source>
</reference>
<evidence type="ECO:0000313" key="5">
    <source>
        <dbReference type="Proteomes" id="UP000011087"/>
    </source>
</evidence>
<evidence type="ECO:0000256" key="1">
    <source>
        <dbReference type="SAM" id="Coils"/>
    </source>
</evidence>
<reference evidence="4" key="3">
    <citation type="submission" date="2016-03" db="UniProtKB">
        <authorList>
            <consortium name="EnsemblProtists"/>
        </authorList>
    </citation>
    <scope>IDENTIFICATION</scope>
</reference>
<dbReference type="KEGG" id="gtt:GUITHDRAFT_121730"/>
<feature type="region of interest" description="Disordered" evidence="2">
    <location>
        <begin position="47"/>
        <end position="66"/>
    </location>
</feature>
<name>L1I871_GUITC</name>
<evidence type="ECO:0000313" key="3">
    <source>
        <dbReference type="EMBL" id="EKX32104.1"/>
    </source>
</evidence>
<dbReference type="AlphaFoldDB" id="L1I871"/>
<dbReference type="RefSeq" id="XP_005819084.1">
    <property type="nucleotide sequence ID" value="XM_005819027.1"/>
</dbReference>
<reference evidence="5" key="2">
    <citation type="submission" date="2012-11" db="EMBL/GenBank/DDBJ databases">
        <authorList>
            <person name="Kuo A."/>
            <person name="Curtis B.A."/>
            <person name="Tanifuji G."/>
            <person name="Burki F."/>
            <person name="Gruber A."/>
            <person name="Irimia M."/>
            <person name="Maruyama S."/>
            <person name="Arias M.C."/>
            <person name="Ball S.G."/>
            <person name="Gile G.H."/>
            <person name="Hirakawa Y."/>
            <person name="Hopkins J.F."/>
            <person name="Rensing S.A."/>
            <person name="Schmutz J."/>
            <person name="Symeonidi A."/>
            <person name="Elias M."/>
            <person name="Eveleigh R.J."/>
            <person name="Herman E.K."/>
            <person name="Klute M.J."/>
            <person name="Nakayama T."/>
            <person name="Obornik M."/>
            <person name="Reyes-Prieto A."/>
            <person name="Armbrust E.V."/>
            <person name="Aves S.J."/>
            <person name="Beiko R.G."/>
            <person name="Coutinho P."/>
            <person name="Dacks J.B."/>
            <person name="Durnford D.G."/>
            <person name="Fast N.M."/>
            <person name="Green B.R."/>
            <person name="Grisdale C."/>
            <person name="Hempe F."/>
            <person name="Henrissat B."/>
            <person name="Hoppner M.P."/>
            <person name="Ishida K.-I."/>
            <person name="Kim E."/>
            <person name="Koreny L."/>
            <person name="Kroth P.G."/>
            <person name="Liu Y."/>
            <person name="Malik S.-B."/>
            <person name="Maier U.G."/>
            <person name="McRose D."/>
            <person name="Mock T."/>
            <person name="Neilson J.A."/>
            <person name="Onodera N.T."/>
            <person name="Poole A.M."/>
            <person name="Pritham E.J."/>
            <person name="Richards T.A."/>
            <person name="Rocap G."/>
            <person name="Roy S.W."/>
            <person name="Sarai C."/>
            <person name="Schaack S."/>
            <person name="Shirato S."/>
            <person name="Slamovits C.H."/>
            <person name="Spencer D.F."/>
            <person name="Suzuki S."/>
            <person name="Worden A.Z."/>
            <person name="Zauner S."/>
            <person name="Barry K."/>
            <person name="Bell C."/>
            <person name="Bharti A.K."/>
            <person name="Crow J.A."/>
            <person name="Grimwood J."/>
            <person name="Kramer R."/>
            <person name="Lindquist E."/>
            <person name="Lucas S."/>
            <person name="Salamov A."/>
            <person name="McFadden G.I."/>
            <person name="Lane C.E."/>
            <person name="Keeling P.J."/>
            <person name="Gray M.W."/>
            <person name="Grigoriev I.V."/>
            <person name="Archibald J.M."/>
        </authorList>
    </citation>
    <scope>NUCLEOTIDE SEQUENCE</scope>
    <source>
        <strain evidence="5">CCMP2712</strain>
    </source>
</reference>
<sequence>MSQLQSELGDAVEEVELLMKQGQKAKIVSKRMQAELTMTGARLEEERRRRLGEMQERRLQETRSEREKEEMRMDFLAGLKRIREEEEEARRALDAAEDEVRRVRTGLDRRTESLVARCEETERLHSLRNHFNMFKTNRLLLSTLVCSVSRQLRNAGRCLLRRCYDALCSLLDACGERGRRRLLSSLLISARRLLLSGCFNHWTRFQCVVQSQELQARVSSCQRSQLHLWLKRRQVRQDSKFVSVEVVCPDNDG</sequence>
<evidence type="ECO:0000256" key="2">
    <source>
        <dbReference type="SAM" id="MobiDB-lite"/>
    </source>
</evidence>
<keyword evidence="1" id="KW-0175">Coiled coil</keyword>
<gene>
    <name evidence="3" type="ORF">GUITHDRAFT_121730</name>
</gene>
<dbReference type="GeneID" id="17288828"/>